<evidence type="ECO:0000313" key="3">
    <source>
        <dbReference type="EMBL" id="CAF3959241.1"/>
    </source>
</evidence>
<dbReference type="EMBL" id="CAJOBC010008350">
    <property type="protein sequence ID" value="CAF3959241.1"/>
    <property type="molecule type" value="Genomic_DNA"/>
</dbReference>
<evidence type="ECO:0000256" key="1">
    <source>
        <dbReference type="SAM" id="MobiDB-lite"/>
    </source>
</evidence>
<keyword evidence="4" id="KW-1185">Reference proteome</keyword>
<accession>A0A814VZE8</accession>
<evidence type="ECO:0000313" key="2">
    <source>
        <dbReference type="EMBL" id="CAF1194826.1"/>
    </source>
</evidence>
<evidence type="ECO:0000313" key="4">
    <source>
        <dbReference type="Proteomes" id="UP000663829"/>
    </source>
</evidence>
<dbReference type="Proteomes" id="UP000681722">
    <property type="component" value="Unassembled WGS sequence"/>
</dbReference>
<organism evidence="2 4">
    <name type="scientific">Didymodactylos carnosus</name>
    <dbReference type="NCBI Taxonomy" id="1234261"/>
    <lineage>
        <taxon>Eukaryota</taxon>
        <taxon>Metazoa</taxon>
        <taxon>Spiralia</taxon>
        <taxon>Gnathifera</taxon>
        <taxon>Rotifera</taxon>
        <taxon>Eurotatoria</taxon>
        <taxon>Bdelloidea</taxon>
        <taxon>Philodinida</taxon>
        <taxon>Philodinidae</taxon>
        <taxon>Didymodactylos</taxon>
    </lineage>
</organism>
<dbReference type="EMBL" id="CAJNOQ010008349">
    <property type="protein sequence ID" value="CAF1194826.1"/>
    <property type="molecule type" value="Genomic_DNA"/>
</dbReference>
<feature type="region of interest" description="Disordered" evidence="1">
    <location>
        <begin position="168"/>
        <end position="192"/>
    </location>
</feature>
<comment type="caution">
    <text evidence="2">The sequence shown here is derived from an EMBL/GenBank/DDBJ whole genome shotgun (WGS) entry which is preliminary data.</text>
</comment>
<sequence length="192" mass="22360">MSSAEHRQADVPQNVTNDREQLAESLKQTFEIMNKRSLYEDNQTTMHNLSSETARFLWFQLFRDVIRKLPVTQESKTELIDKLKEYYISNYRQLIRIKEFELTYGSKNAIHWYTTVSFISDIINKALRTSDIDALYSFRKKTSEREGIEQIPISGCGRASNLRKLPELKGSGRIRPGEFDLGTAEGKDERKD</sequence>
<dbReference type="Proteomes" id="UP000663829">
    <property type="component" value="Unassembled WGS sequence"/>
</dbReference>
<reference evidence="2" key="1">
    <citation type="submission" date="2021-02" db="EMBL/GenBank/DDBJ databases">
        <authorList>
            <person name="Nowell W R."/>
        </authorList>
    </citation>
    <scope>NUCLEOTIDE SEQUENCE</scope>
</reference>
<proteinExistence type="predicted"/>
<gene>
    <name evidence="2" type="ORF">GPM918_LOCUS23402</name>
    <name evidence="3" type="ORF">SRO942_LOCUS23401</name>
</gene>
<dbReference type="AlphaFoldDB" id="A0A814VZE8"/>
<name>A0A814VZE8_9BILA</name>
<protein>
    <submittedName>
        <fullName evidence="2">Uncharacterized protein</fullName>
    </submittedName>
</protein>